<organism evidence="3 4">
    <name type="scientific">Amnibacterium soli</name>
    <dbReference type="NCBI Taxonomy" id="1282736"/>
    <lineage>
        <taxon>Bacteria</taxon>
        <taxon>Bacillati</taxon>
        <taxon>Actinomycetota</taxon>
        <taxon>Actinomycetes</taxon>
        <taxon>Micrococcales</taxon>
        <taxon>Microbacteriaceae</taxon>
        <taxon>Amnibacterium</taxon>
    </lineage>
</organism>
<evidence type="ECO:0000313" key="3">
    <source>
        <dbReference type="EMBL" id="GAA4756893.1"/>
    </source>
</evidence>
<feature type="domain" description="BD-FAE-like" evidence="2">
    <location>
        <begin position="23"/>
        <end position="200"/>
    </location>
</feature>
<evidence type="ECO:0000256" key="1">
    <source>
        <dbReference type="ARBA" id="ARBA00022801"/>
    </source>
</evidence>
<dbReference type="Proteomes" id="UP001500121">
    <property type="component" value="Unassembled WGS sequence"/>
</dbReference>
<name>A0ABP8ZHN3_9MICO</name>
<keyword evidence="1" id="KW-0378">Hydrolase</keyword>
<dbReference type="InterPro" id="IPR029058">
    <property type="entry name" value="AB_hydrolase_fold"/>
</dbReference>
<evidence type="ECO:0000259" key="2">
    <source>
        <dbReference type="Pfam" id="PF20434"/>
    </source>
</evidence>
<comment type="caution">
    <text evidence="3">The sequence shown here is derived from an EMBL/GenBank/DDBJ whole genome shotgun (WGS) entry which is preliminary data.</text>
</comment>
<evidence type="ECO:0000313" key="4">
    <source>
        <dbReference type="Proteomes" id="UP001500121"/>
    </source>
</evidence>
<accession>A0ABP8ZHN3</accession>
<dbReference type="Pfam" id="PF20434">
    <property type="entry name" value="BD-FAE"/>
    <property type="match status" value="1"/>
</dbReference>
<dbReference type="Gene3D" id="3.40.50.1820">
    <property type="entry name" value="alpha/beta hydrolase"/>
    <property type="match status" value="1"/>
</dbReference>
<dbReference type="InterPro" id="IPR025629">
    <property type="entry name" value="DUF4287"/>
</dbReference>
<keyword evidence="4" id="KW-1185">Reference proteome</keyword>
<sequence length="334" mass="35392">MAQRFEYGDGPMQYGVLHPAQGTARGTVVLIHGGFWRGTPDYFDGPTPLAEALVQHGWHVWQIEYRQTPNGGGWPGTLDDVAAGVEHLAVAAASLGLDTGSVVTVGHSAGGHLAVWALSRPSGVLPLAGAVSLAGALNLRLGEQEHMGDGAVVGFLGGGSAEHPDRYAAADPVSRIEPGLPVRIVHGRQDDVVPMNQTDTYVAAAERLGQDVAIAVVEGDHMAVIDPAHPAFDRLLAALDEIVADRPARQQGSTVPPSRVLAPTVTAGTKGPASYFPSIERTYGRPIQEWLDLVVERLEGRRHMEVVDLLKTEHGLGHGHANALVAYVRQHQAD</sequence>
<dbReference type="PANTHER" id="PTHR48081:SF13">
    <property type="entry name" value="ALPHA_BETA HYDROLASE"/>
    <property type="match status" value="1"/>
</dbReference>
<protein>
    <recommendedName>
        <fullName evidence="2">BD-FAE-like domain-containing protein</fullName>
    </recommendedName>
</protein>
<dbReference type="SUPFAM" id="SSF53474">
    <property type="entry name" value="alpha/beta-Hydrolases"/>
    <property type="match status" value="1"/>
</dbReference>
<gene>
    <name evidence="3" type="ORF">GCM10025783_32830</name>
</gene>
<dbReference type="InterPro" id="IPR050300">
    <property type="entry name" value="GDXG_lipolytic_enzyme"/>
</dbReference>
<dbReference type="InterPro" id="IPR049492">
    <property type="entry name" value="BD-FAE-like_dom"/>
</dbReference>
<reference evidence="4" key="1">
    <citation type="journal article" date="2019" name="Int. J. Syst. Evol. Microbiol.">
        <title>The Global Catalogue of Microorganisms (GCM) 10K type strain sequencing project: providing services to taxonomists for standard genome sequencing and annotation.</title>
        <authorList>
            <consortium name="The Broad Institute Genomics Platform"/>
            <consortium name="The Broad Institute Genome Sequencing Center for Infectious Disease"/>
            <person name="Wu L."/>
            <person name="Ma J."/>
        </authorList>
    </citation>
    <scope>NUCLEOTIDE SEQUENCE [LARGE SCALE GENOMIC DNA]</scope>
    <source>
        <strain evidence="4">JCM 19015</strain>
    </source>
</reference>
<dbReference type="EMBL" id="BAABLP010000010">
    <property type="protein sequence ID" value="GAA4756893.1"/>
    <property type="molecule type" value="Genomic_DNA"/>
</dbReference>
<dbReference type="PANTHER" id="PTHR48081">
    <property type="entry name" value="AB HYDROLASE SUPERFAMILY PROTEIN C4A8.06C"/>
    <property type="match status" value="1"/>
</dbReference>
<proteinExistence type="predicted"/>
<dbReference type="RefSeq" id="WP_425550647.1">
    <property type="nucleotide sequence ID" value="NZ_BAABLP010000010.1"/>
</dbReference>
<dbReference type="Pfam" id="PF14117">
    <property type="entry name" value="DUF4287"/>
    <property type="match status" value="1"/>
</dbReference>